<dbReference type="EMBL" id="CAJJDN010000127">
    <property type="protein sequence ID" value="CAD8120747.1"/>
    <property type="molecule type" value="Genomic_DNA"/>
</dbReference>
<dbReference type="Proteomes" id="UP000692954">
    <property type="component" value="Unassembled WGS sequence"/>
</dbReference>
<accession>A0A8S1R0F2</accession>
<organism evidence="2 3">
    <name type="scientific">Paramecium sonneborni</name>
    <dbReference type="NCBI Taxonomy" id="65129"/>
    <lineage>
        <taxon>Eukaryota</taxon>
        <taxon>Sar</taxon>
        <taxon>Alveolata</taxon>
        <taxon>Ciliophora</taxon>
        <taxon>Intramacronucleata</taxon>
        <taxon>Oligohymenophorea</taxon>
        <taxon>Peniculida</taxon>
        <taxon>Parameciidae</taxon>
        <taxon>Paramecium</taxon>
    </lineage>
</organism>
<dbReference type="Pfam" id="PF03372">
    <property type="entry name" value="Exo_endo_phos"/>
    <property type="match status" value="1"/>
</dbReference>
<comment type="caution">
    <text evidence="2">The sequence shown here is derived from an EMBL/GenBank/DDBJ whole genome shotgun (WGS) entry which is preliminary data.</text>
</comment>
<name>A0A8S1R0F2_9CILI</name>
<dbReference type="Pfam" id="PF00078">
    <property type="entry name" value="RVT_1"/>
    <property type="match status" value="1"/>
</dbReference>
<dbReference type="GO" id="GO:0003824">
    <property type="term" value="F:catalytic activity"/>
    <property type="evidence" value="ECO:0007669"/>
    <property type="project" value="InterPro"/>
</dbReference>
<reference evidence="2" key="1">
    <citation type="submission" date="2021-01" db="EMBL/GenBank/DDBJ databases">
        <authorList>
            <consortium name="Genoscope - CEA"/>
            <person name="William W."/>
        </authorList>
    </citation>
    <scope>NUCLEOTIDE SEQUENCE</scope>
</reference>
<sequence length="934" mass="111398">MLLKDKTTKEGFDFDKKQQNQINPSTNSTNTEIQLTFLSWNVSSLKQESFKIIDQASPYIICLQEVRNTKINDSIKYKYYHKQVGQKHSGGIITGINKEFNSQDITDYYINHHDYDILIIRATNQLLDLIIINVYLNNNVTYNRYKVALTNIILKILSEIKQNQLMIVCGDFNSKKNPISILKQLNENTMTFRRKILDKIRISQTDHILINKSIPFSIQSKWTNLSDHVLLIIQLIISQENNCRKEILEINKKLAQQECQKLYHQNDNFSSFYKQYQKSINKHHIINKRRIKLRKLQYKLHEQELVDQFNNTFKGDKRDFFKLIKKTILLNLNKREGGIYNCYLDDTNNIIVGEDVFKNCYIQLDNLSKQVKYFPLAIPQLNQLSKDQVEKLRIKLASDKAISYDCITHQFIKNCNWKILSDLWKEDTFLINKLLGWARLVPLNKVYPNIPNKTQFRPIVILSPLYKFIEMRFYDKLMNYLQEKILKEQTGFVKGFGTQVNILAICDIFKKTKAAQKLIMLFIDFSSAYNTVNREKLYQLLENNNVLEQNEVKFLKAIHSRIIYINPYNKKEQYYYENGVIQGSPISPQLFDIYMDGFLRQLKSAIKFSYQFLGYADDLVFIVKQSKLQQFIFQLRIQAKEWAFILNEKKSGILPIKWKMVEDSYDNFPVVNNYKYLGIKIDNKGQIKQHIDDIEKIVQFKMSKLKYVSFKMDFRQRLLLFLIYIQPYFNYCQIIEQFQNKSIRKRFLMLRKRAFKNLLRLPQNTNNFLMDSILSVYNIKQSSNINKTIRKLQERLIDVSQQTLIHLYEKTNQLQRDIQDIRKIYLIPKNLQYVYKLAWTFCKSHNNSRLTAKHVILEHLNFQSEEEFYTSIRENLNENIQNKIEQDLYKLIDEHIKKKRTLIPLSQIIQILLINKYIIVNNQFKPLFFNFIIQ</sequence>
<dbReference type="PROSITE" id="PS50878">
    <property type="entry name" value="RT_POL"/>
    <property type="match status" value="1"/>
</dbReference>
<dbReference type="AlphaFoldDB" id="A0A8S1R0F2"/>
<keyword evidence="3" id="KW-1185">Reference proteome</keyword>
<feature type="domain" description="Reverse transcriptase" evidence="1">
    <location>
        <begin position="431"/>
        <end position="681"/>
    </location>
</feature>
<dbReference type="CDD" id="cd01650">
    <property type="entry name" value="RT_nLTR_like"/>
    <property type="match status" value="1"/>
</dbReference>
<gene>
    <name evidence="2" type="ORF">PSON_ATCC_30995.1.T1270206</name>
</gene>
<dbReference type="InterPro" id="IPR000477">
    <property type="entry name" value="RT_dom"/>
</dbReference>
<dbReference type="InterPro" id="IPR005135">
    <property type="entry name" value="Endo/exonuclease/phosphatase"/>
</dbReference>
<evidence type="ECO:0000313" key="2">
    <source>
        <dbReference type="EMBL" id="CAD8120747.1"/>
    </source>
</evidence>
<proteinExistence type="predicted"/>
<evidence type="ECO:0000259" key="1">
    <source>
        <dbReference type="PROSITE" id="PS50878"/>
    </source>
</evidence>
<evidence type="ECO:0000313" key="3">
    <source>
        <dbReference type="Proteomes" id="UP000692954"/>
    </source>
</evidence>
<dbReference type="OrthoDB" id="346743at2759"/>
<dbReference type="PANTHER" id="PTHR19446">
    <property type="entry name" value="REVERSE TRANSCRIPTASES"/>
    <property type="match status" value="1"/>
</dbReference>
<protein>
    <recommendedName>
        <fullName evidence="1">Reverse transcriptase domain-containing protein</fullName>
    </recommendedName>
</protein>